<proteinExistence type="inferred from homology"/>
<sequence length="343" mass="38118">MATKKVMVPWMLLLCLIMVFGAFGAQAAGDNKPVRAFFVFGDSLVDAGNNNFLVTAARADTPPYGIDYPTQQPTGRFSNGLNIADIISEKIGSEPALPCLHPLLHGNRLLIGANFASAGVGILNDTGIQFVEIIRMYDQLDFFRKYQRELIAHVGADKAKEIVNGALFLVVVGGNDFVNNYFLVPHSARSNQFSLHDYVPFLISQFKPILTTLYDLGARRILVTGNGPLGCPPAELAARSKNGECATELQQAANMFNPQLSQMLKELNTNYKRDIFVGVNMDILQDDFITDPKKYDRNQYVFWDQYHLTEKANRIVVDKMMSASADFIFPMNLSTIMVMDAKV</sequence>
<dbReference type="Proteomes" id="UP000593562">
    <property type="component" value="Unassembled WGS sequence"/>
</dbReference>
<dbReference type="Gene3D" id="3.40.50.1110">
    <property type="entry name" value="SGNH hydrolase"/>
    <property type="match status" value="1"/>
</dbReference>
<keyword evidence="2" id="KW-0378">Hydrolase</keyword>
<dbReference type="InterPro" id="IPR036514">
    <property type="entry name" value="SGNH_hydro_sf"/>
</dbReference>
<comment type="caution">
    <text evidence="5">The sequence shown here is derived from an EMBL/GenBank/DDBJ whole genome shotgun (WGS) entry which is preliminary data.</text>
</comment>
<keyword evidence="3" id="KW-0443">Lipid metabolism</keyword>
<dbReference type="SUPFAM" id="SSF52266">
    <property type="entry name" value="SGNH hydrolase"/>
    <property type="match status" value="1"/>
</dbReference>
<evidence type="ECO:0000313" key="6">
    <source>
        <dbReference type="Proteomes" id="UP000593562"/>
    </source>
</evidence>
<dbReference type="GO" id="GO:0016042">
    <property type="term" value="P:lipid catabolic process"/>
    <property type="evidence" value="ECO:0007669"/>
    <property type="project" value="UniProtKB-KW"/>
</dbReference>
<protein>
    <submittedName>
        <fullName evidence="5">GDSL esterase/lipase</fullName>
    </submittedName>
</protein>
<keyword evidence="4" id="KW-0732">Signal</keyword>
<dbReference type="GO" id="GO:0016298">
    <property type="term" value="F:lipase activity"/>
    <property type="evidence" value="ECO:0007669"/>
    <property type="project" value="InterPro"/>
</dbReference>
<dbReference type="InterPro" id="IPR001087">
    <property type="entry name" value="GDSL"/>
</dbReference>
<dbReference type="Pfam" id="PF00657">
    <property type="entry name" value="Lipase_GDSL"/>
    <property type="match status" value="1"/>
</dbReference>
<dbReference type="AlphaFoldDB" id="A0A7J7DSJ4"/>
<gene>
    <name evidence="5" type="ORF">HS088_TW04G01246</name>
</gene>
<reference evidence="5 6" key="1">
    <citation type="journal article" date="2020" name="Nat. Commun.">
        <title>Genome of Tripterygium wilfordii and identification of cytochrome P450 involved in triptolide biosynthesis.</title>
        <authorList>
            <person name="Tu L."/>
            <person name="Su P."/>
            <person name="Zhang Z."/>
            <person name="Gao L."/>
            <person name="Wang J."/>
            <person name="Hu T."/>
            <person name="Zhou J."/>
            <person name="Zhang Y."/>
            <person name="Zhao Y."/>
            <person name="Liu Y."/>
            <person name="Song Y."/>
            <person name="Tong Y."/>
            <person name="Lu Y."/>
            <person name="Yang J."/>
            <person name="Xu C."/>
            <person name="Jia M."/>
            <person name="Peters R.J."/>
            <person name="Huang L."/>
            <person name="Gao W."/>
        </authorList>
    </citation>
    <scope>NUCLEOTIDE SEQUENCE [LARGE SCALE GENOMIC DNA]</scope>
    <source>
        <strain evidence="6">cv. XIE 37</strain>
        <tissue evidence="5">Leaf</tissue>
    </source>
</reference>
<evidence type="ECO:0000313" key="5">
    <source>
        <dbReference type="EMBL" id="KAF5749281.1"/>
    </source>
</evidence>
<dbReference type="InterPro" id="IPR051058">
    <property type="entry name" value="GDSL_Est/Lipase"/>
</dbReference>
<dbReference type="PANTHER" id="PTHR45648">
    <property type="entry name" value="GDSL LIPASE/ACYLHYDROLASE FAMILY PROTEIN (AFU_ORTHOLOGUE AFUA_4G14700)"/>
    <property type="match status" value="1"/>
</dbReference>
<feature type="signal peptide" evidence="4">
    <location>
        <begin position="1"/>
        <end position="27"/>
    </location>
</feature>
<evidence type="ECO:0000256" key="4">
    <source>
        <dbReference type="SAM" id="SignalP"/>
    </source>
</evidence>
<dbReference type="InterPro" id="IPR035669">
    <property type="entry name" value="SGNH_plant_lipase-like"/>
</dbReference>
<accession>A0A7J7DSJ4</accession>
<organism evidence="5 6">
    <name type="scientific">Tripterygium wilfordii</name>
    <name type="common">Thunder God vine</name>
    <dbReference type="NCBI Taxonomy" id="458696"/>
    <lineage>
        <taxon>Eukaryota</taxon>
        <taxon>Viridiplantae</taxon>
        <taxon>Streptophyta</taxon>
        <taxon>Embryophyta</taxon>
        <taxon>Tracheophyta</taxon>
        <taxon>Spermatophyta</taxon>
        <taxon>Magnoliopsida</taxon>
        <taxon>eudicotyledons</taxon>
        <taxon>Gunneridae</taxon>
        <taxon>Pentapetalae</taxon>
        <taxon>rosids</taxon>
        <taxon>fabids</taxon>
        <taxon>Celastrales</taxon>
        <taxon>Celastraceae</taxon>
        <taxon>Tripterygium</taxon>
    </lineage>
</organism>
<dbReference type="EMBL" id="JAAARO010000004">
    <property type="protein sequence ID" value="KAF5749281.1"/>
    <property type="molecule type" value="Genomic_DNA"/>
</dbReference>
<feature type="chain" id="PRO_5029539981" evidence="4">
    <location>
        <begin position="28"/>
        <end position="343"/>
    </location>
</feature>
<evidence type="ECO:0000256" key="3">
    <source>
        <dbReference type="ARBA" id="ARBA00022963"/>
    </source>
</evidence>
<keyword evidence="6" id="KW-1185">Reference proteome</keyword>
<evidence type="ECO:0000256" key="1">
    <source>
        <dbReference type="ARBA" id="ARBA00008668"/>
    </source>
</evidence>
<name>A0A7J7DSJ4_TRIWF</name>
<dbReference type="InParanoid" id="A0A7J7DSJ4"/>
<evidence type="ECO:0000256" key="2">
    <source>
        <dbReference type="ARBA" id="ARBA00022801"/>
    </source>
</evidence>
<dbReference type="PROSITE" id="PS01098">
    <property type="entry name" value="LIPASE_GDSL_SER"/>
    <property type="match status" value="1"/>
</dbReference>
<keyword evidence="3" id="KW-0442">Lipid degradation</keyword>
<dbReference type="PANTHER" id="PTHR45648:SF166">
    <property type="entry name" value="OS02G0617400 PROTEIN"/>
    <property type="match status" value="1"/>
</dbReference>
<comment type="similarity">
    <text evidence="1">Belongs to the 'GDSL' lipolytic enzyme family.</text>
</comment>
<dbReference type="CDD" id="cd01837">
    <property type="entry name" value="SGNH_plant_lipase_like"/>
    <property type="match status" value="1"/>
</dbReference>
<dbReference type="InterPro" id="IPR008265">
    <property type="entry name" value="Lipase_GDSL_AS"/>
</dbReference>